<dbReference type="InterPro" id="IPR036887">
    <property type="entry name" value="HTH_APSES_sf"/>
</dbReference>
<feature type="region of interest" description="Disordered" evidence="3">
    <location>
        <begin position="197"/>
        <end position="240"/>
    </location>
</feature>
<feature type="compositionally biased region" description="Polar residues" evidence="3">
    <location>
        <begin position="208"/>
        <end position="218"/>
    </location>
</feature>
<proteinExistence type="predicted"/>
<dbReference type="PANTHER" id="PTHR38044">
    <property type="entry name" value="BOUQUET FORMATION PROTEIN 4"/>
    <property type="match status" value="1"/>
</dbReference>
<sequence length="414" mass="45561">MGSTRVLPERHNPLLAPLDSAGIENLIERRRLGQTYLVVKTGIAGVTNATKADNMGSFDYAHLRVPLPKDLTGSGIFKLNRNTAFPESYFLMRRSSDGLVSSTGMFKAAFPWASFAEEEVERKYHKTFPGADPEEIAGSVWISPEEALALAEEYSMSQWVEALLHPAPIEKGNKDKKDLPIQAPPVFDFESARPALLPPQSDIYTGPARSTRSASPSKMATPRRRIATPRKARATRNGTKSDILKAEELFGSVASTPGSALQREILNGATPLKATNGHADETDDDEIKAGNVRIQVEETVETRGNVETTTTNVKVDVPHDHPALPEPEDPSKMIEEAKRMVQEAQKLDGTSSAMTTKRKVEEMIEEEEMIAERPAKLAKMYTTEQKLIKEKVTRRAMVGVAVMGAIVGAFQYFI</sequence>
<dbReference type="GO" id="GO:0030435">
    <property type="term" value="P:sporulation resulting in formation of a cellular spore"/>
    <property type="evidence" value="ECO:0007669"/>
    <property type="project" value="UniProtKB-KW"/>
</dbReference>
<dbReference type="GO" id="GO:0044820">
    <property type="term" value="P:mitotic telomere tethering at nuclear periphery"/>
    <property type="evidence" value="ECO:0007669"/>
    <property type="project" value="TreeGrafter"/>
</dbReference>
<feature type="compositionally biased region" description="Basic residues" evidence="3">
    <location>
        <begin position="221"/>
        <end position="234"/>
    </location>
</feature>
<feature type="domain" description="HTH APSES-type" evidence="4">
    <location>
        <begin position="66"/>
        <end position="176"/>
    </location>
</feature>
<evidence type="ECO:0000313" key="6">
    <source>
        <dbReference type="Proteomes" id="UP000799771"/>
    </source>
</evidence>
<reference evidence="5" key="1">
    <citation type="journal article" date="2020" name="Stud. Mycol.">
        <title>101 Dothideomycetes genomes: a test case for predicting lifestyles and emergence of pathogens.</title>
        <authorList>
            <person name="Haridas S."/>
            <person name="Albert R."/>
            <person name="Binder M."/>
            <person name="Bloem J."/>
            <person name="Labutti K."/>
            <person name="Salamov A."/>
            <person name="Andreopoulos B."/>
            <person name="Baker S."/>
            <person name="Barry K."/>
            <person name="Bills G."/>
            <person name="Bluhm B."/>
            <person name="Cannon C."/>
            <person name="Castanera R."/>
            <person name="Culley D."/>
            <person name="Daum C."/>
            <person name="Ezra D."/>
            <person name="Gonzalez J."/>
            <person name="Henrissat B."/>
            <person name="Kuo A."/>
            <person name="Liang C."/>
            <person name="Lipzen A."/>
            <person name="Lutzoni F."/>
            <person name="Magnuson J."/>
            <person name="Mondo S."/>
            <person name="Nolan M."/>
            <person name="Ohm R."/>
            <person name="Pangilinan J."/>
            <person name="Park H.-J."/>
            <person name="Ramirez L."/>
            <person name="Alfaro M."/>
            <person name="Sun H."/>
            <person name="Tritt A."/>
            <person name="Yoshinaga Y."/>
            <person name="Zwiers L.-H."/>
            <person name="Turgeon B."/>
            <person name="Goodwin S."/>
            <person name="Spatafora J."/>
            <person name="Crous P."/>
            <person name="Grigoriev I."/>
        </authorList>
    </citation>
    <scope>NUCLEOTIDE SEQUENCE</scope>
    <source>
        <strain evidence="5">CBS 119687</strain>
    </source>
</reference>
<keyword evidence="2" id="KW-0183">Conidiation</keyword>
<gene>
    <name evidence="5" type="ORF">P153DRAFT_375853</name>
</gene>
<organism evidence="5 6">
    <name type="scientific">Dothidotthia symphoricarpi CBS 119687</name>
    <dbReference type="NCBI Taxonomy" id="1392245"/>
    <lineage>
        <taxon>Eukaryota</taxon>
        <taxon>Fungi</taxon>
        <taxon>Dikarya</taxon>
        <taxon>Ascomycota</taxon>
        <taxon>Pezizomycotina</taxon>
        <taxon>Dothideomycetes</taxon>
        <taxon>Pleosporomycetidae</taxon>
        <taxon>Pleosporales</taxon>
        <taxon>Dothidotthiaceae</taxon>
        <taxon>Dothidotthia</taxon>
    </lineage>
</organism>
<evidence type="ECO:0000259" key="4">
    <source>
        <dbReference type="PROSITE" id="PS51299"/>
    </source>
</evidence>
<dbReference type="PANTHER" id="PTHR38044:SF1">
    <property type="entry name" value="BOUQUET FORMATION PROTEIN 4"/>
    <property type="match status" value="1"/>
</dbReference>
<evidence type="ECO:0000313" key="5">
    <source>
        <dbReference type="EMBL" id="KAF2129362.1"/>
    </source>
</evidence>
<dbReference type="GeneID" id="54410042"/>
<protein>
    <submittedName>
        <fullName evidence="5">Apses transcription factor-like protein</fullName>
    </submittedName>
</protein>
<evidence type="ECO:0000256" key="1">
    <source>
        <dbReference type="ARBA" id="ARBA00022969"/>
    </source>
</evidence>
<keyword evidence="1" id="KW-0749">Sporulation</keyword>
<evidence type="ECO:0000256" key="3">
    <source>
        <dbReference type="SAM" id="MobiDB-lite"/>
    </source>
</evidence>
<dbReference type="AlphaFoldDB" id="A0A6A6ABP2"/>
<dbReference type="GO" id="GO:1990862">
    <property type="term" value="C:nuclear membrane complex Bqt3-Bqt4"/>
    <property type="evidence" value="ECO:0007669"/>
    <property type="project" value="InterPro"/>
</dbReference>
<dbReference type="SMART" id="SM01252">
    <property type="entry name" value="KilA-N"/>
    <property type="match status" value="1"/>
</dbReference>
<dbReference type="GO" id="GO:0003677">
    <property type="term" value="F:DNA binding"/>
    <property type="evidence" value="ECO:0007669"/>
    <property type="project" value="InterPro"/>
</dbReference>
<dbReference type="EMBL" id="ML977506">
    <property type="protein sequence ID" value="KAF2129362.1"/>
    <property type="molecule type" value="Genomic_DNA"/>
</dbReference>
<evidence type="ECO:0000256" key="2">
    <source>
        <dbReference type="ARBA" id="ARBA00023321"/>
    </source>
</evidence>
<keyword evidence="6" id="KW-1185">Reference proteome</keyword>
<dbReference type="InterPro" id="IPR003163">
    <property type="entry name" value="Tscrpt_reg_HTH_APSES-type"/>
</dbReference>
<dbReference type="SUPFAM" id="SSF54616">
    <property type="entry name" value="DNA-binding domain of Mlu1-box binding protein MBP1"/>
    <property type="match status" value="1"/>
</dbReference>
<dbReference type="GO" id="GO:0070197">
    <property type="term" value="P:meiotic attachment of telomere to nuclear envelope"/>
    <property type="evidence" value="ECO:0007669"/>
    <property type="project" value="InterPro"/>
</dbReference>
<dbReference type="RefSeq" id="XP_033523751.1">
    <property type="nucleotide sequence ID" value="XM_033669610.1"/>
</dbReference>
<dbReference type="OrthoDB" id="5346159at2759"/>
<accession>A0A6A6ABP2</accession>
<dbReference type="Proteomes" id="UP000799771">
    <property type="component" value="Unassembled WGS sequence"/>
</dbReference>
<name>A0A6A6ABP2_9PLEO</name>
<dbReference type="GO" id="GO:0048315">
    <property type="term" value="P:conidium formation"/>
    <property type="evidence" value="ECO:0007669"/>
    <property type="project" value="UniProtKB-KW"/>
</dbReference>
<dbReference type="InterPro" id="IPR018004">
    <property type="entry name" value="KilA/APSES_HTH"/>
</dbReference>
<dbReference type="Gene3D" id="3.10.260.10">
    <property type="entry name" value="Transcription regulator HTH, APSES-type DNA-binding domain"/>
    <property type="match status" value="1"/>
</dbReference>
<dbReference type="InterPro" id="IPR037548">
    <property type="entry name" value="Bqt4"/>
</dbReference>
<dbReference type="PROSITE" id="PS51299">
    <property type="entry name" value="HTH_APSES"/>
    <property type="match status" value="1"/>
</dbReference>